<evidence type="ECO:0000313" key="1">
    <source>
        <dbReference type="EMBL" id="GAJ02885.1"/>
    </source>
</evidence>
<dbReference type="AlphaFoldDB" id="X1VAR9"/>
<organism evidence="1">
    <name type="scientific">marine sediment metagenome</name>
    <dbReference type="NCBI Taxonomy" id="412755"/>
    <lineage>
        <taxon>unclassified sequences</taxon>
        <taxon>metagenomes</taxon>
        <taxon>ecological metagenomes</taxon>
    </lineage>
</organism>
<gene>
    <name evidence="1" type="ORF">S12H4_53367</name>
</gene>
<name>X1VAR9_9ZZZZ</name>
<accession>X1VAR9</accession>
<comment type="caution">
    <text evidence="1">The sequence shown here is derived from an EMBL/GenBank/DDBJ whole genome shotgun (WGS) entry which is preliminary data.</text>
</comment>
<proteinExistence type="predicted"/>
<dbReference type="EMBL" id="BARW01033965">
    <property type="protein sequence ID" value="GAJ02885.1"/>
    <property type="molecule type" value="Genomic_DNA"/>
</dbReference>
<protein>
    <submittedName>
        <fullName evidence="1">Uncharacterized protein</fullName>
    </submittedName>
</protein>
<sequence>MQNMKFWLQTTLVIIIVFMPFIVYAQDAPQRA</sequence>
<reference evidence="1" key="1">
    <citation type="journal article" date="2014" name="Front. Microbiol.">
        <title>High frequency of phylogenetically diverse reductive dehalogenase-homologous genes in deep subseafloor sedimentary metagenomes.</title>
        <authorList>
            <person name="Kawai M."/>
            <person name="Futagami T."/>
            <person name="Toyoda A."/>
            <person name="Takaki Y."/>
            <person name="Nishi S."/>
            <person name="Hori S."/>
            <person name="Arai W."/>
            <person name="Tsubouchi T."/>
            <person name="Morono Y."/>
            <person name="Uchiyama I."/>
            <person name="Ito T."/>
            <person name="Fujiyama A."/>
            <person name="Inagaki F."/>
            <person name="Takami H."/>
        </authorList>
    </citation>
    <scope>NUCLEOTIDE SEQUENCE</scope>
    <source>
        <strain evidence="1">Expedition CK06-06</strain>
    </source>
</reference>
<feature type="non-terminal residue" evidence="1">
    <location>
        <position position="32"/>
    </location>
</feature>